<dbReference type="Proteomes" id="UP000632222">
    <property type="component" value="Unassembled WGS sequence"/>
</dbReference>
<evidence type="ECO:0000259" key="1">
    <source>
        <dbReference type="PROSITE" id="PS50206"/>
    </source>
</evidence>
<dbReference type="EMBL" id="BMOD01000010">
    <property type="protein sequence ID" value="GGJ40611.1"/>
    <property type="molecule type" value="Genomic_DNA"/>
</dbReference>
<dbReference type="CDD" id="cd01521">
    <property type="entry name" value="RHOD_PspE2"/>
    <property type="match status" value="1"/>
</dbReference>
<dbReference type="InterPro" id="IPR036873">
    <property type="entry name" value="Rhodanese-like_dom_sf"/>
</dbReference>
<evidence type="ECO:0000313" key="3">
    <source>
        <dbReference type="Proteomes" id="UP000632222"/>
    </source>
</evidence>
<gene>
    <name evidence="2" type="ORF">GCM10008938_28370</name>
</gene>
<reference evidence="3" key="1">
    <citation type="journal article" date="2019" name="Int. J. Syst. Evol. Microbiol.">
        <title>The Global Catalogue of Microorganisms (GCM) 10K type strain sequencing project: providing services to taxonomists for standard genome sequencing and annotation.</title>
        <authorList>
            <consortium name="The Broad Institute Genomics Platform"/>
            <consortium name="The Broad Institute Genome Sequencing Center for Infectious Disease"/>
            <person name="Wu L."/>
            <person name="Ma J."/>
        </authorList>
    </citation>
    <scope>NUCLEOTIDE SEQUENCE [LARGE SCALE GENOMIC DNA]</scope>
    <source>
        <strain evidence="3">JCM 14370</strain>
    </source>
</reference>
<accession>A0ABQ2D0Z8</accession>
<sequence>MTETLNIKSRISQVLSVPAAAPEIAWQHFAAKLTVETDPADVHYDLQHGLDSFILIDARSSKHFEECHIPGAISFPHSKINAESTAHFPKDKPIVTYCWSVACNGSTRAALKLAALGFQVKEMIGGIEYWRREGFAVEGTLGDEAPLVG</sequence>
<dbReference type="SMART" id="SM00450">
    <property type="entry name" value="RHOD"/>
    <property type="match status" value="1"/>
</dbReference>
<dbReference type="PROSITE" id="PS50206">
    <property type="entry name" value="RHODANESE_3"/>
    <property type="match status" value="1"/>
</dbReference>
<dbReference type="PANTHER" id="PTHR43031">
    <property type="entry name" value="FAD-DEPENDENT OXIDOREDUCTASE"/>
    <property type="match status" value="1"/>
</dbReference>
<dbReference type="InterPro" id="IPR050229">
    <property type="entry name" value="GlpE_sulfurtransferase"/>
</dbReference>
<dbReference type="RefSeq" id="WP_189003355.1">
    <property type="nucleotide sequence ID" value="NZ_BMOD01000010.1"/>
</dbReference>
<dbReference type="InterPro" id="IPR001307">
    <property type="entry name" value="Thiosulphate_STrfase_CS"/>
</dbReference>
<feature type="domain" description="Rhodanese" evidence="1">
    <location>
        <begin position="49"/>
        <end position="139"/>
    </location>
</feature>
<comment type="caution">
    <text evidence="2">The sequence shown here is derived from an EMBL/GenBank/DDBJ whole genome shotgun (WGS) entry which is preliminary data.</text>
</comment>
<evidence type="ECO:0000313" key="2">
    <source>
        <dbReference type="EMBL" id="GGJ40611.1"/>
    </source>
</evidence>
<dbReference type="PANTHER" id="PTHR43031:SF1">
    <property type="entry name" value="PYRIDINE NUCLEOTIDE-DISULPHIDE OXIDOREDUCTASE"/>
    <property type="match status" value="1"/>
</dbReference>
<keyword evidence="3" id="KW-1185">Reference proteome</keyword>
<dbReference type="Pfam" id="PF00581">
    <property type="entry name" value="Rhodanese"/>
    <property type="match status" value="1"/>
</dbReference>
<proteinExistence type="predicted"/>
<organism evidence="2 3">
    <name type="scientific">Deinococcus roseus</name>
    <dbReference type="NCBI Taxonomy" id="392414"/>
    <lineage>
        <taxon>Bacteria</taxon>
        <taxon>Thermotogati</taxon>
        <taxon>Deinococcota</taxon>
        <taxon>Deinococci</taxon>
        <taxon>Deinococcales</taxon>
        <taxon>Deinococcaceae</taxon>
        <taxon>Deinococcus</taxon>
    </lineage>
</organism>
<dbReference type="PROSITE" id="PS00380">
    <property type="entry name" value="RHODANESE_1"/>
    <property type="match status" value="1"/>
</dbReference>
<protein>
    <submittedName>
        <fullName evidence="2">Rhodanese</fullName>
    </submittedName>
</protein>
<name>A0ABQ2D0Z8_9DEIO</name>
<dbReference type="InterPro" id="IPR001763">
    <property type="entry name" value="Rhodanese-like_dom"/>
</dbReference>
<dbReference type="Gene3D" id="3.40.250.10">
    <property type="entry name" value="Rhodanese-like domain"/>
    <property type="match status" value="1"/>
</dbReference>
<dbReference type="SUPFAM" id="SSF52821">
    <property type="entry name" value="Rhodanese/Cell cycle control phosphatase"/>
    <property type="match status" value="1"/>
</dbReference>